<keyword evidence="3" id="KW-1185">Reference proteome</keyword>
<evidence type="ECO:0000313" key="2">
    <source>
        <dbReference type="EMBL" id="QTE23771.1"/>
    </source>
</evidence>
<dbReference type="Proteomes" id="UP000663920">
    <property type="component" value="Chromosome"/>
</dbReference>
<dbReference type="KEGG" id="pcea:J3359_05755"/>
<gene>
    <name evidence="2" type="ORF">J3359_05755</name>
</gene>
<protein>
    <recommendedName>
        <fullName evidence="4">Fibrobacter succinogenes major paralogous domain-containing protein</fullName>
    </recommendedName>
</protein>
<evidence type="ECO:0008006" key="4">
    <source>
        <dbReference type="Google" id="ProtNLM"/>
    </source>
</evidence>
<evidence type="ECO:0000256" key="1">
    <source>
        <dbReference type="SAM" id="SignalP"/>
    </source>
</evidence>
<dbReference type="RefSeq" id="WP_208079769.1">
    <property type="nucleotide sequence ID" value="NZ_CP071869.1"/>
</dbReference>
<sequence>MKKILFSVAFIAASFTSMAQVGVGTTTPHSSAALEIQSTTKGFLPPRVTLAQLNAIASPAEGLIVYCLDCTTKGLYAYNGLEFIDFINGQSTFKASVDAFVAASTNPAAGGTPTLAELAAIGITGLTGRQTSYEVAIADAAPAPTTFAELQTIVNDVNTAELNAILTASTTPASGGTPSLADLTAVGLTGITAASQAIYEEAIAEASPTPTTLAELQTVINRANTAAINNIVTASTNPAAGGTPSLASLTAVGVTGLTADQTIYEEAIADASPAPTTLAELQVIIDRAIPDAINNIVAASTNPAAGGTPSLADLTAVGVTEANLTQTAYEEAIADAAPAPTTLTELQAIIDAANVASGKDVSTAVVEFTGPNGRVWMDRNLGATQAATSMRDAAALGDLYQWGRRKDGHEKRTSTVTSTQATTANPGHGNFITNAGNWTTFANSDTFWQAGLNDPCPLGYRVPTEAEFTALGATNANDAFTILKLTVSDFRVNTTGALKATTNADGRGASGAYWSSTVTGTSSRSYEFSPGATPGSPDAAKMYNSARAYGLAIRCIKN</sequence>
<organism evidence="2 3">
    <name type="scientific">Polaribacter cellanae</name>
    <dbReference type="NCBI Taxonomy" id="2818493"/>
    <lineage>
        <taxon>Bacteria</taxon>
        <taxon>Pseudomonadati</taxon>
        <taxon>Bacteroidota</taxon>
        <taxon>Flavobacteriia</taxon>
        <taxon>Flavobacteriales</taxon>
        <taxon>Flavobacteriaceae</taxon>
    </lineage>
</organism>
<name>A0A975CUK2_9FLAO</name>
<keyword evidence="1" id="KW-0732">Signal</keyword>
<reference evidence="2 3" key="1">
    <citation type="submission" date="2021-03" db="EMBL/GenBank/DDBJ databases">
        <title>Complete genome of Polaribacter_sp.SM13.</title>
        <authorList>
            <person name="Jeong S.W."/>
            <person name="Bae J.W."/>
        </authorList>
    </citation>
    <scope>NUCLEOTIDE SEQUENCE [LARGE SCALE GENOMIC DNA]</scope>
    <source>
        <strain evidence="2 3">SM13</strain>
    </source>
</reference>
<dbReference type="AlphaFoldDB" id="A0A975CUK2"/>
<proteinExistence type="predicted"/>
<feature type="chain" id="PRO_5038112284" description="Fibrobacter succinogenes major paralogous domain-containing protein" evidence="1">
    <location>
        <begin position="20"/>
        <end position="558"/>
    </location>
</feature>
<accession>A0A975CUK2</accession>
<evidence type="ECO:0000313" key="3">
    <source>
        <dbReference type="Proteomes" id="UP000663920"/>
    </source>
</evidence>
<feature type="signal peptide" evidence="1">
    <location>
        <begin position="1"/>
        <end position="19"/>
    </location>
</feature>
<dbReference type="EMBL" id="CP071869">
    <property type="protein sequence ID" value="QTE23771.1"/>
    <property type="molecule type" value="Genomic_DNA"/>
</dbReference>